<dbReference type="Gene3D" id="1.10.1200.10">
    <property type="entry name" value="ACP-like"/>
    <property type="match status" value="1"/>
</dbReference>
<dbReference type="RefSeq" id="WP_135444768.1">
    <property type="nucleotide sequence ID" value="NZ_SRLE01000009.1"/>
</dbReference>
<dbReference type="GO" id="GO:0006631">
    <property type="term" value="P:fatty acid metabolic process"/>
    <property type="evidence" value="ECO:0007669"/>
    <property type="project" value="TreeGrafter"/>
</dbReference>
<sequence length="606" mass="65337">MSRFYAAAQSQPRKKVFLEEGAQNFTYGELVDQLGRLTAYLAASGLKPGERVVISAADPRHTAVLFFGLIDSGLVPVIAAPDLRPSEFRLVATVAGVAGCIMDAATLDNCLPQAHELRLVLPIRAQKAKKNLVNKLLGGGSRAAAPADSYPAVLDTCEPTAPGQLWHDDHEAYVIMTSGSTSAPKAVSIHHGALFAHLATLGRQFGYSADSRLFNILPLYHVDGLIQGPAVASLHGACWIRPFSFSIPNIEPLLLSLYRLRASHLVAVPTILSLILRLGREFADSFDYEEFRFVVSAAGHLEARLWEDFQSAFGVRVANLYGLTETVTGALFSGPGNDCYRIGSIGKPVDCEARIVGEDGAEVAQGEIGELVLRGANVFRGYLGLDAVNAELFLDGWLRTGDLAHVDANGLYYIDGRLKNVVIYGGENIYPEEVTEVLNQHPAVIEAHCFGVDYPEWGEILVAAVVPGEGFDEAAVTGWLEERLTHFKVPRKWLQVDALPKGPSGKVLVPELRELYQAGGAAQAAVAGGNVQERIFAIAARAFRVSTSELSASSSPESTRGWDSLAHVEFMLQLEGEFEIRLSATDIAVITSLGAAESRVSARLQH</sequence>
<dbReference type="SUPFAM" id="SSF56801">
    <property type="entry name" value="Acetyl-CoA synthetase-like"/>
    <property type="match status" value="1"/>
</dbReference>
<dbReference type="Pfam" id="PF00501">
    <property type="entry name" value="AMP-binding"/>
    <property type="match status" value="1"/>
</dbReference>
<keyword evidence="6" id="KW-1185">Reference proteome</keyword>
<evidence type="ECO:0000313" key="5">
    <source>
        <dbReference type="EMBL" id="TGD72549.1"/>
    </source>
</evidence>
<reference evidence="5 6" key="1">
    <citation type="submission" date="2019-04" db="EMBL/GenBank/DDBJ databases">
        <title>Taxonomy of novel Haliea sp. from mangrove soil of West Coast of India.</title>
        <authorList>
            <person name="Verma A."/>
            <person name="Kumar P."/>
            <person name="Krishnamurthi S."/>
        </authorList>
    </citation>
    <scope>NUCLEOTIDE SEQUENCE [LARGE SCALE GENOMIC DNA]</scope>
    <source>
        <strain evidence="5 6">SAOS-164</strain>
    </source>
</reference>
<dbReference type="InterPro" id="IPR000873">
    <property type="entry name" value="AMP-dep_synth/lig_dom"/>
</dbReference>
<dbReference type="CDD" id="cd04433">
    <property type="entry name" value="AFD_class_I"/>
    <property type="match status" value="1"/>
</dbReference>
<dbReference type="AlphaFoldDB" id="A0A4Z0LZ48"/>
<evidence type="ECO:0008006" key="7">
    <source>
        <dbReference type="Google" id="ProtNLM"/>
    </source>
</evidence>
<proteinExistence type="inferred from homology"/>
<dbReference type="Gene3D" id="3.40.50.12780">
    <property type="entry name" value="N-terminal domain of ligase-like"/>
    <property type="match status" value="1"/>
</dbReference>
<dbReference type="InterPro" id="IPR045851">
    <property type="entry name" value="AMP-bd_C_sf"/>
</dbReference>
<dbReference type="Gene3D" id="3.30.300.30">
    <property type="match status" value="1"/>
</dbReference>
<gene>
    <name evidence="5" type="ORF">E4634_13555</name>
</gene>
<evidence type="ECO:0000313" key="6">
    <source>
        <dbReference type="Proteomes" id="UP000298050"/>
    </source>
</evidence>
<dbReference type="SUPFAM" id="SSF47336">
    <property type="entry name" value="ACP-like"/>
    <property type="match status" value="1"/>
</dbReference>
<dbReference type="EMBL" id="SRLE01000009">
    <property type="protein sequence ID" value="TGD72549.1"/>
    <property type="molecule type" value="Genomic_DNA"/>
</dbReference>
<dbReference type="Pfam" id="PF13193">
    <property type="entry name" value="AMP-binding_C"/>
    <property type="match status" value="1"/>
</dbReference>
<comment type="caution">
    <text evidence="5">The sequence shown here is derived from an EMBL/GenBank/DDBJ whole genome shotgun (WGS) entry which is preliminary data.</text>
</comment>
<dbReference type="InterPro" id="IPR042099">
    <property type="entry name" value="ANL_N_sf"/>
</dbReference>
<dbReference type="InterPro" id="IPR025110">
    <property type="entry name" value="AMP-bd_C"/>
</dbReference>
<feature type="domain" description="AMP-binding enzyme C-terminal" evidence="4">
    <location>
        <begin position="433"/>
        <end position="506"/>
    </location>
</feature>
<protein>
    <recommendedName>
        <fullName evidence="7">Carrier domain-containing protein</fullName>
    </recommendedName>
</protein>
<organism evidence="5 6">
    <name type="scientific">Mangrovimicrobium sediminis</name>
    <dbReference type="NCBI Taxonomy" id="2562682"/>
    <lineage>
        <taxon>Bacteria</taxon>
        <taxon>Pseudomonadati</taxon>
        <taxon>Pseudomonadota</taxon>
        <taxon>Gammaproteobacteria</taxon>
        <taxon>Cellvibrionales</taxon>
        <taxon>Halieaceae</taxon>
        <taxon>Mangrovimicrobium</taxon>
    </lineage>
</organism>
<dbReference type="PANTHER" id="PTHR43201:SF5">
    <property type="entry name" value="MEDIUM-CHAIN ACYL-COA LIGASE ACSF2, MITOCHONDRIAL"/>
    <property type="match status" value="1"/>
</dbReference>
<dbReference type="PROSITE" id="PS00455">
    <property type="entry name" value="AMP_BINDING"/>
    <property type="match status" value="1"/>
</dbReference>
<evidence type="ECO:0000259" key="4">
    <source>
        <dbReference type="Pfam" id="PF13193"/>
    </source>
</evidence>
<dbReference type="PANTHER" id="PTHR43201">
    <property type="entry name" value="ACYL-COA SYNTHETASE"/>
    <property type="match status" value="1"/>
</dbReference>
<name>A0A4Z0LZ48_9GAMM</name>
<accession>A0A4Z0LZ48</accession>
<dbReference type="InterPro" id="IPR020845">
    <property type="entry name" value="AMP-binding_CS"/>
</dbReference>
<evidence type="ECO:0000259" key="3">
    <source>
        <dbReference type="Pfam" id="PF00501"/>
    </source>
</evidence>
<evidence type="ECO:0000256" key="1">
    <source>
        <dbReference type="ARBA" id="ARBA00006432"/>
    </source>
</evidence>
<dbReference type="OrthoDB" id="9803968at2"/>
<dbReference type="GO" id="GO:0031956">
    <property type="term" value="F:medium-chain fatty acid-CoA ligase activity"/>
    <property type="evidence" value="ECO:0007669"/>
    <property type="project" value="TreeGrafter"/>
</dbReference>
<dbReference type="Proteomes" id="UP000298050">
    <property type="component" value="Unassembled WGS sequence"/>
</dbReference>
<feature type="domain" description="AMP-dependent synthetase/ligase" evidence="3">
    <location>
        <begin position="6"/>
        <end position="383"/>
    </location>
</feature>
<keyword evidence="2" id="KW-0436">Ligase</keyword>
<dbReference type="InterPro" id="IPR036736">
    <property type="entry name" value="ACP-like_sf"/>
</dbReference>
<comment type="similarity">
    <text evidence="1">Belongs to the ATP-dependent AMP-binding enzyme family.</text>
</comment>
<evidence type="ECO:0000256" key="2">
    <source>
        <dbReference type="ARBA" id="ARBA00022598"/>
    </source>
</evidence>